<protein>
    <recommendedName>
        <fullName evidence="2">non-specific serine/threonine protein kinase</fullName>
        <ecNumber evidence="2">2.7.11.1</ecNumber>
    </recommendedName>
</protein>
<dbReference type="Gramene" id="PRQ30901">
    <property type="protein sequence ID" value="PRQ30901"/>
    <property type="gene ID" value="RchiOBHm_Chr5g0029631"/>
</dbReference>
<keyword evidence="11" id="KW-0418">Kinase</keyword>
<dbReference type="SUPFAM" id="SSF52058">
    <property type="entry name" value="L domain-like"/>
    <property type="match status" value="1"/>
</dbReference>
<keyword evidence="9" id="KW-0677">Repeat</keyword>
<dbReference type="AlphaFoldDB" id="A0A2P6Q9Q0"/>
<evidence type="ECO:0000256" key="15">
    <source>
        <dbReference type="ARBA" id="ARBA00023170"/>
    </source>
</evidence>
<dbReference type="InterPro" id="IPR021720">
    <property type="entry name" value="Malectin_dom"/>
</dbReference>
<evidence type="ECO:0000256" key="18">
    <source>
        <dbReference type="ARBA" id="ARBA00048679"/>
    </source>
</evidence>
<keyword evidence="15" id="KW-0675">Receptor</keyword>
<keyword evidence="5" id="KW-0433">Leucine-rich repeat</keyword>
<dbReference type="Gene3D" id="1.10.510.10">
    <property type="entry name" value="Transferase(Phosphotransferase) domain 1"/>
    <property type="match status" value="1"/>
</dbReference>
<dbReference type="SMART" id="SM00220">
    <property type="entry name" value="S_TKc"/>
    <property type="match status" value="1"/>
</dbReference>
<dbReference type="InterPro" id="IPR001611">
    <property type="entry name" value="Leu-rich_rpt"/>
</dbReference>
<proteinExistence type="predicted"/>
<dbReference type="PANTHER" id="PTHR48006:SF81">
    <property type="entry name" value="PROTEIN KINASE DOMAIN-CONTAINING PROTEIN"/>
    <property type="match status" value="1"/>
</dbReference>
<evidence type="ECO:0000256" key="6">
    <source>
        <dbReference type="ARBA" id="ARBA00022679"/>
    </source>
</evidence>
<dbReference type="InterPro" id="IPR051824">
    <property type="entry name" value="LRR_Rcpt-Like_S/T_Kinase"/>
</dbReference>
<keyword evidence="3" id="KW-0723">Serine/threonine-protein kinase</keyword>
<feature type="transmembrane region" description="Helical" evidence="20">
    <location>
        <begin position="20"/>
        <end position="40"/>
    </location>
</feature>
<dbReference type="Gene3D" id="3.80.10.10">
    <property type="entry name" value="Ribonuclease Inhibitor"/>
    <property type="match status" value="2"/>
</dbReference>
<evidence type="ECO:0000256" key="7">
    <source>
        <dbReference type="ARBA" id="ARBA00022692"/>
    </source>
</evidence>
<dbReference type="OMA" id="CNTKSRP"/>
<evidence type="ECO:0000256" key="13">
    <source>
        <dbReference type="ARBA" id="ARBA00022989"/>
    </source>
</evidence>
<comment type="catalytic activity">
    <reaction evidence="18">
        <text>L-seryl-[protein] + ATP = O-phospho-L-seryl-[protein] + ADP + H(+)</text>
        <dbReference type="Rhea" id="RHEA:17989"/>
        <dbReference type="Rhea" id="RHEA-COMP:9863"/>
        <dbReference type="Rhea" id="RHEA-COMP:11604"/>
        <dbReference type="ChEBI" id="CHEBI:15378"/>
        <dbReference type="ChEBI" id="CHEBI:29999"/>
        <dbReference type="ChEBI" id="CHEBI:30616"/>
        <dbReference type="ChEBI" id="CHEBI:83421"/>
        <dbReference type="ChEBI" id="CHEBI:456216"/>
        <dbReference type="EC" id="2.7.11.1"/>
    </reaction>
</comment>
<dbReference type="InterPro" id="IPR032675">
    <property type="entry name" value="LRR_dom_sf"/>
</dbReference>
<evidence type="ECO:0000313" key="23">
    <source>
        <dbReference type="Proteomes" id="UP000238479"/>
    </source>
</evidence>
<evidence type="ECO:0000256" key="19">
    <source>
        <dbReference type="SAM" id="MobiDB-lite"/>
    </source>
</evidence>
<evidence type="ECO:0000256" key="5">
    <source>
        <dbReference type="ARBA" id="ARBA00022614"/>
    </source>
</evidence>
<feature type="domain" description="Protein kinase" evidence="21">
    <location>
        <begin position="683"/>
        <end position="969"/>
    </location>
</feature>
<dbReference type="SUPFAM" id="SSF56112">
    <property type="entry name" value="Protein kinase-like (PK-like)"/>
    <property type="match status" value="1"/>
</dbReference>
<keyword evidence="23" id="KW-1185">Reference proteome</keyword>
<dbReference type="EMBL" id="PDCK01000043">
    <property type="protein sequence ID" value="PRQ30901.1"/>
    <property type="molecule type" value="Genomic_DNA"/>
</dbReference>
<dbReference type="Gene3D" id="2.60.120.430">
    <property type="entry name" value="Galactose-binding lectin"/>
    <property type="match status" value="1"/>
</dbReference>
<evidence type="ECO:0000313" key="22">
    <source>
        <dbReference type="EMBL" id="PRQ30901.1"/>
    </source>
</evidence>
<evidence type="ECO:0000256" key="17">
    <source>
        <dbReference type="ARBA" id="ARBA00047899"/>
    </source>
</evidence>
<dbReference type="PROSITE" id="PS00108">
    <property type="entry name" value="PROTEIN_KINASE_ST"/>
    <property type="match status" value="1"/>
</dbReference>
<dbReference type="InterPro" id="IPR000719">
    <property type="entry name" value="Prot_kinase_dom"/>
</dbReference>
<evidence type="ECO:0000259" key="21">
    <source>
        <dbReference type="PROSITE" id="PS50011"/>
    </source>
</evidence>
<dbReference type="InterPro" id="IPR001245">
    <property type="entry name" value="Ser-Thr/Tyr_kinase_cat_dom"/>
</dbReference>
<dbReference type="EC" id="2.7.11.1" evidence="2"/>
<dbReference type="FunFam" id="3.80.10.10:FF:000383">
    <property type="entry name" value="Leucine-rich repeat receptor protein kinase EMS1"/>
    <property type="match status" value="1"/>
</dbReference>
<accession>A0A2P6Q9Q0</accession>
<organism evidence="22 23">
    <name type="scientific">Rosa chinensis</name>
    <name type="common">China rose</name>
    <dbReference type="NCBI Taxonomy" id="74649"/>
    <lineage>
        <taxon>Eukaryota</taxon>
        <taxon>Viridiplantae</taxon>
        <taxon>Streptophyta</taxon>
        <taxon>Embryophyta</taxon>
        <taxon>Tracheophyta</taxon>
        <taxon>Spermatophyta</taxon>
        <taxon>Magnoliopsida</taxon>
        <taxon>eudicotyledons</taxon>
        <taxon>Gunneridae</taxon>
        <taxon>Pentapetalae</taxon>
        <taxon>rosids</taxon>
        <taxon>fabids</taxon>
        <taxon>Rosales</taxon>
        <taxon>Rosaceae</taxon>
        <taxon>Rosoideae</taxon>
        <taxon>Rosoideae incertae sedis</taxon>
        <taxon>Rosa</taxon>
    </lineage>
</organism>
<comment type="caution">
    <text evidence="22">The sequence shown here is derived from an EMBL/GenBank/DDBJ whole genome shotgun (WGS) entry which is preliminary data.</text>
</comment>
<evidence type="ECO:0000256" key="4">
    <source>
        <dbReference type="ARBA" id="ARBA00022553"/>
    </source>
</evidence>
<gene>
    <name evidence="22" type="ORF">RchiOBHm_Chr5g0029631</name>
</gene>
<evidence type="ECO:0000256" key="8">
    <source>
        <dbReference type="ARBA" id="ARBA00022729"/>
    </source>
</evidence>
<dbReference type="Pfam" id="PF11721">
    <property type="entry name" value="Malectin"/>
    <property type="match status" value="1"/>
</dbReference>
<evidence type="ECO:0000256" key="9">
    <source>
        <dbReference type="ARBA" id="ARBA00022737"/>
    </source>
</evidence>
<dbReference type="Gene3D" id="3.30.200.20">
    <property type="entry name" value="Phosphorylase Kinase, domain 1"/>
    <property type="match status" value="1"/>
</dbReference>
<dbReference type="GO" id="GO:0016020">
    <property type="term" value="C:membrane"/>
    <property type="evidence" value="ECO:0007669"/>
    <property type="project" value="UniProtKB-SubCell"/>
</dbReference>
<evidence type="ECO:0000256" key="20">
    <source>
        <dbReference type="SAM" id="Phobius"/>
    </source>
</evidence>
<evidence type="ECO:0000256" key="16">
    <source>
        <dbReference type="ARBA" id="ARBA00023180"/>
    </source>
</evidence>
<keyword evidence="7 20" id="KW-0812">Transmembrane</keyword>
<evidence type="ECO:0000256" key="3">
    <source>
        <dbReference type="ARBA" id="ARBA00022527"/>
    </source>
</evidence>
<dbReference type="FunFam" id="3.30.200.20:FF:000217">
    <property type="entry name" value="probable LRR receptor-like serine/threonine-protein kinase At1g53430"/>
    <property type="match status" value="1"/>
</dbReference>
<evidence type="ECO:0000256" key="11">
    <source>
        <dbReference type="ARBA" id="ARBA00022777"/>
    </source>
</evidence>
<evidence type="ECO:0000256" key="1">
    <source>
        <dbReference type="ARBA" id="ARBA00004479"/>
    </source>
</evidence>
<dbReference type="FunFam" id="2.60.120.430:FF:000004">
    <property type="entry name" value="Putative leucine-rich repeat receptor-like serine/threonine-protein kinase"/>
    <property type="match status" value="1"/>
</dbReference>
<keyword evidence="12" id="KW-0067">ATP-binding</keyword>
<reference evidence="22 23" key="1">
    <citation type="journal article" date="2018" name="Nat. Genet.">
        <title>The Rosa genome provides new insights in the design of modern roses.</title>
        <authorList>
            <person name="Bendahmane M."/>
        </authorList>
    </citation>
    <scope>NUCLEOTIDE SEQUENCE [LARGE SCALE GENOMIC DNA]</scope>
    <source>
        <strain evidence="23">cv. Old Blush</strain>
    </source>
</reference>
<evidence type="ECO:0000256" key="14">
    <source>
        <dbReference type="ARBA" id="ARBA00023136"/>
    </source>
</evidence>
<comment type="subcellular location">
    <subcellularLocation>
        <location evidence="1">Membrane</location>
        <topology evidence="1">Single-pass type I membrane protein</topology>
    </subcellularLocation>
</comment>
<keyword evidence="14 20" id="KW-0472">Membrane</keyword>
<dbReference type="FunFam" id="3.80.10.10:FF:000433">
    <property type="entry name" value="Putative LRR receptor-like serine/threonine-protein kinase isoform A"/>
    <property type="match status" value="1"/>
</dbReference>
<dbReference type="InterPro" id="IPR008271">
    <property type="entry name" value="Ser/Thr_kinase_AS"/>
</dbReference>
<dbReference type="GO" id="GO:0005524">
    <property type="term" value="F:ATP binding"/>
    <property type="evidence" value="ECO:0007669"/>
    <property type="project" value="UniProtKB-KW"/>
</dbReference>
<dbReference type="CDD" id="cd14066">
    <property type="entry name" value="STKc_IRAK"/>
    <property type="match status" value="1"/>
</dbReference>
<dbReference type="OrthoDB" id="4062651at2759"/>
<dbReference type="FunFam" id="1.10.510.10:FF:000044">
    <property type="entry name" value="Putative LRR receptor-like serine/threonine-protein kinase"/>
    <property type="match status" value="1"/>
</dbReference>
<comment type="catalytic activity">
    <reaction evidence="17">
        <text>L-threonyl-[protein] + ATP = O-phospho-L-threonyl-[protein] + ADP + H(+)</text>
        <dbReference type="Rhea" id="RHEA:46608"/>
        <dbReference type="Rhea" id="RHEA-COMP:11060"/>
        <dbReference type="Rhea" id="RHEA-COMP:11605"/>
        <dbReference type="ChEBI" id="CHEBI:15378"/>
        <dbReference type="ChEBI" id="CHEBI:30013"/>
        <dbReference type="ChEBI" id="CHEBI:30616"/>
        <dbReference type="ChEBI" id="CHEBI:61977"/>
        <dbReference type="ChEBI" id="CHEBI:456216"/>
        <dbReference type="EC" id="2.7.11.1"/>
    </reaction>
</comment>
<keyword evidence="10" id="KW-0547">Nucleotide-binding</keyword>
<feature type="region of interest" description="Disordered" evidence="19">
    <location>
        <begin position="986"/>
        <end position="1013"/>
    </location>
</feature>
<sequence length="1029" mass="113463">MLNVLATGQNMSYRFFFPRLLVYSILLVIFASFALGATRLSEHEVQALKIIGKTLGKDRNFIADPCSSEASGWIDTTSTDPEAKNNVTCGNCITAGDDQICHVTSISLKAQDLVGTLPPELARLPYLQNIDLTRNYLNGTIPREWGSLPLVNISLVGNRLTGSIPIEIGNISTLQSLDITSNNFSGLPLELGYLTSIDRMLLSSNNFTGKLPETFARLTTLTDFRVDDNRFSGKIPDFIQNWTNLTKLVIQASGLTGPIPSSISLLKELSDLRITNLDGPEAPFPRLDNMTKLKTLMLRNCNLIGELPTLVKLEKLDNLDLSFNKLTGKIPSPFVYKDDSDYIFLTGNLLNGPVPESLKGSSIDLSYNNMTTSETDGCGGGGRNLFASSSKGNKSIISCLNIETCPEESYSLRINCGGKKITVTENITESITYEADDNSGGPSSFYKVGSNWGFSSTGYYPDDNRPQDIFIVSNESALSIPDPMTDPQLYMTARVSPISLTYVGFCLMNGNYTVKLHFAEIMFTDGKTYRSLGRRIFDVYIQGKRVQKDFNIADVAGGNGKLVIRNYTASVTNHTLEIRFFWNGKGTQVIPTRGVYGPLISGIFVDPFDFIPPKKPSLGSGISAGEVVGIVAGGVSIILVILCILWWKGFIGPPNTLEQDLKGVDLQTGKFTLRQIKTATNNFDIANKIGEGGFGPVYWGLLSDNTAIAVKKLSAKSKQGNREFVNEIGMISALQHPHLVKLYGCCIEGNNLLLVYEYMENNSLARALFGPKESQVKLDWPTRHSICVGIARGLAYLHEESRLKIVHRDIKATNVLLDKNLFPKISDFGLAKLDEDDNTHISTRIAGTFGYMAPEYAMRGYLTDKADVYSFGILVLEMVSGRCNTTYRSKEECFYLLDWALLLKERASLLDLVDPRLGSEFNKEEMITTINIALLCANASSAVRPAMSSVVSMLEGRASVQEVVFDPNASINEINAMRKHFQSTIEENNGDPESQRQTMSIEGSWTTSSTSAQDLYPVRPNSYYFENRN</sequence>
<keyword evidence="6 22" id="KW-0808">Transferase</keyword>
<evidence type="ECO:0000256" key="12">
    <source>
        <dbReference type="ARBA" id="ARBA00022840"/>
    </source>
</evidence>
<keyword evidence="8" id="KW-0732">Signal</keyword>
<dbReference type="PROSITE" id="PS50011">
    <property type="entry name" value="PROTEIN_KINASE_DOM"/>
    <property type="match status" value="1"/>
</dbReference>
<dbReference type="Pfam" id="PF07714">
    <property type="entry name" value="PK_Tyr_Ser-Thr"/>
    <property type="match status" value="1"/>
</dbReference>
<evidence type="ECO:0000256" key="10">
    <source>
        <dbReference type="ARBA" id="ARBA00022741"/>
    </source>
</evidence>
<dbReference type="InterPro" id="IPR011009">
    <property type="entry name" value="Kinase-like_dom_sf"/>
</dbReference>
<name>A0A2P6Q9Q0_ROSCH</name>
<dbReference type="PANTHER" id="PTHR48006">
    <property type="entry name" value="LEUCINE-RICH REPEAT-CONTAINING PROTEIN DDB_G0281931-RELATED"/>
    <property type="match status" value="1"/>
</dbReference>
<dbReference type="Proteomes" id="UP000238479">
    <property type="component" value="Chromosome 5"/>
</dbReference>
<keyword evidence="4" id="KW-0597">Phosphoprotein</keyword>
<keyword evidence="16" id="KW-0325">Glycoprotein</keyword>
<keyword evidence="13 20" id="KW-1133">Transmembrane helix</keyword>
<dbReference type="GO" id="GO:0004674">
    <property type="term" value="F:protein serine/threonine kinase activity"/>
    <property type="evidence" value="ECO:0007669"/>
    <property type="project" value="UniProtKB-KW"/>
</dbReference>
<evidence type="ECO:0000256" key="2">
    <source>
        <dbReference type="ARBA" id="ARBA00012513"/>
    </source>
</evidence>
<dbReference type="Pfam" id="PF00560">
    <property type="entry name" value="LRR_1"/>
    <property type="match status" value="1"/>
</dbReference>